<name>A0A0E9V4L2_ANGAN</name>
<dbReference type="AlphaFoldDB" id="A0A0E9V4L2"/>
<organism evidence="1">
    <name type="scientific">Anguilla anguilla</name>
    <name type="common">European freshwater eel</name>
    <name type="synonym">Muraena anguilla</name>
    <dbReference type="NCBI Taxonomy" id="7936"/>
    <lineage>
        <taxon>Eukaryota</taxon>
        <taxon>Metazoa</taxon>
        <taxon>Chordata</taxon>
        <taxon>Craniata</taxon>
        <taxon>Vertebrata</taxon>
        <taxon>Euteleostomi</taxon>
        <taxon>Actinopterygii</taxon>
        <taxon>Neopterygii</taxon>
        <taxon>Teleostei</taxon>
        <taxon>Anguilliformes</taxon>
        <taxon>Anguillidae</taxon>
        <taxon>Anguilla</taxon>
    </lineage>
</organism>
<dbReference type="EMBL" id="GBXM01035518">
    <property type="protein sequence ID" value="JAH73059.1"/>
    <property type="molecule type" value="Transcribed_RNA"/>
</dbReference>
<protein>
    <submittedName>
        <fullName evidence="1">Uncharacterized protein</fullName>
    </submittedName>
</protein>
<proteinExistence type="predicted"/>
<reference evidence="1" key="1">
    <citation type="submission" date="2014-11" db="EMBL/GenBank/DDBJ databases">
        <authorList>
            <person name="Amaro Gonzalez C."/>
        </authorList>
    </citation>
    <scope>NUCLEOTIDE SEQUENCE</scope>
</reference>
<accession>A0A0E9V4L2</accession>
<reference evidence="1" key="2">
    <citation type="journal article" date="2015" name="Fish Shellfish Immunol.">
        <title>Early steps in the European eel (Anguilla anguilla)-Vibrio vulnificus interaction in the gills: Role of the RtxA13 toxin.</title>
        <authorList>
            <person name="Callol A."/>
            <person name="Pajuelo D."/>
            <person name="Ebbesson L."/>
            <person name="Teles M."/>
            <person name="MacKenzie S."/>
            <person name="Amaro C."/>
        </authorList>
    </citation>
    <scope>NUCLEOTIDE SEQUENCE</scope>
</reference>
<sequence length="22" mass="2703">MLNYHPVFVLTFPVYLFFLNID</sequence>
<evidence type="ECO:0000313" key="1">
    <source>
        <dbReference type="EMBL" id="JAH73059.1"/>
    </source>
</evidence>